<dbReference type="GO" id="GO:0005615">
    <property type="term" value="C:extracellular space"/>
    <property type="evidence" value="ECO:0007669"/>
    <property type="project" value="TreeGrafter"/>
</dbReference>
<accession>A0A915M3E6</accession>
<evidence type="ECO:0000256" key="1">
    <source>
        <dbReference type="ARBA" id="ARBA00004613"/>
    </source>
</evidence>
<sequence>MRKLFENSNYKNNAVYGYEPKVLKKGQTNCRNSNDEDVEEGEFVLEFEINGINGKDKLVDAQLQLLLPETKNQQQIVKHKYQDNNLQIQEHMDAVRRQAEYFAYGMALPQEQLPQIENNNYVVKPIQNIPNKFEDTKFALRRRKLKNRRKIKQKLPRKSSFDANDPMLGFGTNKSPWERSIKGNKFGNSLHDFKELEDNERDGMMMNKHEKNDEVNMGIKGSDAGGIIIKDNMIKDKVTEVIKHLKKCSRHNLTVDIRDLGLDERIVAPKSFEAGYCAGSCEYPLDRVLFLIRILN</sequence>
<keyword evidence="4 6" id="KW-0339">Growth factor</keyword>
<dbReference type="Proteomes" id="UP000887561">
    <property type="component" value="Unplaced"/>
</dbReference>
<reference evidence="9" key="1">
    <citation type="submission" date="2022-11" db="UniProtKB">
        <authorList>
            <consortium name="WormBaseParasite"/>
        </authorList>
    </citation>
    <scope>IDENTIFICATION</scope>
</reference>
<evidence type="ECO:0000256" key="4">
    <source>
        <dbReference type="ARBA" id="ARBA00023030"/>
    </source>
</evidence>
<dbReference type="Pfam" id="PF00019">
    <property type="entry name" value="TGF_beta"/>
    <property type="match status" value="1"/>
</dbReference>
<dbReference type="PANTHER" id="PTHR11848">
    <property type="entry name" value="TGF-BETA FAMILY"/>
    <property type="match status" value="1"/>
</dbReference>
<dbReference type="InterPro" id="IPR001839">
    <property type="entry name" value="TGF-b_C"/>
</dbReference>
<dbReference type="SUPFAM" id="SSF57501">
    <property type="entry name" value="Cystine-knot cytokines"/>
    <property type="match status" value="1"/>
</dbReference>
<dbReference type="InterPro" id="IPR029034">
    <property type="entry name" value="Cystine-knot_cytokine"/>
</dbReference>
<dbReference type="PANTHER" id="PTHR11848:SF302">
    <property type="entry name" value="TGF-BETA FAMILY PROFILE DOMAIN-CONTAINING PROTEIN"/>
    <property type="match status" value="1"/>
</dbReference>
<evidence type="ECO:0000256" key="5">
    <source>
        <dbReference type="ARBA" id="ARBA00023157"/>
    </source>
</evidence>
<organism evidence="8 9">
    <name type="scientific">Meloidogyne javanica</name>
    <name type="common">Root-knot nematode worm</name>
    <dbReference type="NCBI Taxonomy" id="6303"/>
    <lineage>
        <taxon>Eukaryota</taxon>
        <taxon>Metazoa</taxon>
        <taxon>Ecdysozoa</taxon>
        <taxon>Nematoda</taxon>
        <taxon>Chromadorea</taxon>
        <taxon>Rhabditida</taxon>
        <taxon>Tylenchina</taxon>
        <taxon>Tylenchomorpha</taxon>
        <taxon>Tylenchoidea</taxon>
        <taxon>Meloidogynidae</taxon>
        <taxon>Meloidogyninae</taxon>
        <taxon>Meloidogyne</taxon>
        <taxon>Meloidogyne incognita group</taxon>
    </lineage>
</organism>
<feature type="domain" description="TGF-beta family profile" evidence="7">
    <location>
        <begin position="235"/>
        <end position="296"/>
    </location>
</feature>
<comment type="similarity">
    <text evidence="2 6">Belongs to the TGF-beta family.</text>
</comment>
<evidence type="ECO:0000256" key="6">
    <source>
        <dbReference type="RuleBase" id="RU000354"/>
    </source>
</evidence>
<dbReference type="GO" id="GO:0008083">
    <property type="term" value="F:growth factor activity"/>
    <property type="evidence" value="ECO:0007669"/>
    <property type="project" value="UniProtKB-KW"/>
</dbReference>
<evidence type="ECO:0000256" key="3">
    <source>
        <dbReference type="ARBA" id="ARBA00022525"/>
    </source>
</evidence>
<dbReference type="WBParaSite" id="scaffold293_cov234.g703">
    <property type="protein sequence ID" value="scaffold293_cov234.g703"/>
    <property type="gene ID" value="scaffold293_cov234.g703"/>
</dbReference>
<proteinExistence type="inferred from homology"/>
<evidence type="ECO:0000256" key="2">
    <source>
        <dbReference type="ARBA" id="ARBA00006656"/>
    </source>
</evidence>
<dbReference type="AlphaFoldDB" id="A0A915M3E6"/>
<keyword evidence="8" id="KW-1185">Reference proteome</keyword>
<evidence type="ECO:0000313" key="8">
    <source>
        <dbReference type="Proteomes" id="UP000887561"/>
    </source>
</evidence>
<keyword evidence="3" id="KW-0964">Secreted</keyword>
<dbReference type="GO" id="GO:0005125">
    <property type="term" value="F:cytokine activity"/>
    <property type="evidence" value="ECO:0007669"/>
    <property type="project" value="TreeGrafter"/>
</dbReference>
<dbReference type="PROSITE" id="PS00250">
    <property type="entry name" value="TGF_BETA_1"/>
    <property type="match status" value="1"/>
</dbReference>
<comment type="subcellular location">
    <subcellularLocation>
        <location evidence="1">Secreted</location>
    </subcellularLocation>
</comment>
<dbReference type="InterPro" id="IPR015615">
    <property type="entry name" value="TGF-beta-rel"/>
</dbReference>
<dbReference type="Gene3D" id="2.10.90.10">
    <property type="entry name" value="Cystine-knot cytokines"/>
    <property type="match status" value="1"/>
</dbReference>
<dbReference type="InterPro" id="IPR017948">
    <property type="entry name" value="TGFb_CS"/>
</dbReference>
<dbReference type="PROSITE" id="PS51362">
    <property type="entry name" value="TGF_BETA_2"/>
    <property type="match status" value="1"/>
</dbReference>
<keyword evidence="5" id="KW-1015">Disulfide bond</keyword>
<evidence type="ECO:0000259" key="7">
    <source>
        <dbReference type="PROSITE" id="PS51362"/>
    </source>
</evidence>
<name>A0A915M3E6_MELJA</name>
<evidence type="ECO:0000313" key="9">
    <source>
        <dbReference type="WBParaSite" id="scaffold293_cov234.g703"/>
    </source>
</evidence>
<protein>
    <submittedName>
        <fullName evidence="9">TGF-beta family profile domain-containing protein</fullName>
    </submittedName>
</protein>